<dbReference type="GO" id="GO:0005351">
    <property type="term" value="F:carbohydrate:proton symporter activity"/>
    <property type="evidence" value="ECO:0007669"/>
    <property type="project" value="TreeGrafter"/>
</dbReference>
<evidence type="ECO:0008006" key="8">
    <source>
        <dbReference type="Google" id="ProtNLM"/>
    </source>
</evidence>
<proteinExistence type="predicted"/>
<dbReference type="InterPro" id="IPR036259">
    <property type="entry name" value="MFS_trans_sf"/>
</dbReference>
<feature type="transmembrane region" description="Helical" evidence="5">
    <location>
        <begin position="93"/>
        <end position="109"/>
    </location>
</feature>
<name>A0A427YFK9_9TREE</name>
<dbReference type="GO" id="GO:0016020">
    <property type="term" value="C:membrane"/>
    <property type="evidence" value="ECO:0007669"/>
    <property type="project" value="UniProtKB-SubCell"/>
</dbReference>
<organism evidence="6 7">
    <name type="scientific">Saitozyma podzolica</name>
    <dbReference type="NCBI Taxonomy" id="1890683"/>
    <lineage>
        <taxon>Eukaryota</taxon>
        <taxon>Fungi</taxon>
        <taxon>Dikarya</taxon>
        <taxon>Basidiomycota</taxon>
        <taxon>Agaricomycotina</taxon>
        <taxon>Tremellomycetes</taxon>
        <taxon>Tremellales</taxon>
        <taxon>Trimorphomycetaceae</taxon>
        <taxon>Saitozyma</taxon>
    </lineage>
</organism>
<dbReference type="PANTHER" id="PTHR48022:SF83">
    <property type="entry name" value="MAJOR FACILITATOR SUPERFAMILY (MFS) PROFILE DOMAIN-CONTAINING PROTEIN"/>
    <property type="match status" value="1"/>
</dbReference>
<comment type="caution">
    <text evidence="6">The sequence shown here is derived from an EMBL/GenBank/DDBJ whole genome shotgun (WGS) entry which is preliminary data.</text>
</comment>
<evidence type="ECO:0000313" key="7">
    <source>
        <dbReference type="Proteomes" id="UP000279259"/>
    </source>
</evidence>
<dbReference type="Proteomes" id="UP000279259">
    <property type="component" value="Unassembled WGS sequence"/>
</dbReference>
<gene>
    <name evidence="6" type="ORF">EHS25_001699</name>
</gene>
<evidence type="ECO:0000256" key="2">
    <source>
        <dbReference type="ARBA" id="ARBA00022692"/>
    </source>
</evidence>
<keyword evidence="2 5" id="KW-0812">Transmembrane</keyword>
<dbReference type="PANTHER" id="PTHR48022">
    <property type="entry name" value="PLASTIDIC GLUCOSE TRANSPORTER 4"/>
    <property type="match status" value="1"/>
</dbReference>
<dbReference type="SUPFAM" id="SSF103473">
    <property type="entry name" value="MFS general substrate transporter"/>
    <property type="match status" value="1"/>
</dbReference>
<dbReference type="InterPro" id="IPR050360">
    <property type="entry name" value="MFS_Sugar_Transporters"/>
</dbReference>
<evidence type="ECO:0000313" key="6">
    <source>
        <dbReference type="EMBL" id="RSH89714.1"/>
    </source>
</evidence>
<dbReference type="STRING" id="1890683.A0A427YFK9"/>
<dbReference type="Pfam" id="PF00083">
    <property type="entry name" value="Sugar_tr"/>
    <property type="match status" value="1"/>
</dbReference>
<keyword evidence="7" id="KW-1185">Reference proteome</keyword>
<dbReference type="InterPro" id="IPR005828">
    <property type="entry name" value="MFS_sugar_transport-like"/>
</dbReference>
<reference evidence="6 7" key="1">
    <citation type="submission" date="2018-11" db="EMBL/GenBank/DDBJ databases">
        <title>Genome sequence of Saitozyma podzolica DSM 27192.</title>
        <authorList>
            <person name="Aliyu H."/>
            <person name="Gorte O."/>
            <person name="Ochsenreither K."/>
        </authorList>
    </citation>
    <scope>NUCLEOTIDE SEQUENCE [LARGE SCALE GENOMIC DNA]</scope>
    <source>
        <strain evidence="6 7">DSM 27192</strain>
    </source>
</reference>
<dbReference type="AlphaFoldDB" id="A0A427YFK9"/>
<sequence length="151" mass="16534">MALDLLLIGVLSYVKHQAATWTQAALTVVWLGLYSLTLGPQSFGLAAEVSATRVRSQTVSLARLTYQLASLVTNTVEPYLINPTAADLKGKTAFVWFGISVLTIAWAALRMPETKGITYTEIDILFEKRTPAWRFKQAKVDVVDEGHHGAA</sequence>
<dbReference type="EMBL" id="RSCD01000012">
    <property type="protein sequence ID" value="RSH89714.1"/>
    <property type="molecule type" value="Genomic_DNA"/>
</dbReference>
<evidence type="ECO:0000256" key="5">
    <source>
        <dbReference type="SAM" id="Phobius"/>
    </source>
</evidence>
<evidence type="ECO:0000256" key="1">
    <source>
        <dbReference type="ARBA" id="ARBA00004141"/>
    </source>
</evidence>
<keyword evidence="4 5" id="KW-0472">Membrane</keyword>
<accession>A0A427YFK9</accession>
<protein>
    <recommendedName>
        <fullName evidence="8">Major facilitator superfamily (MFS) profile domain-containing protein</fullName>
    </recommendedName>
</protein>
<keyword evidence="3 5" id="KW-1133">Transmembrane helix</keyword>
<dbReference type="OrthoDB" id="6612291at2759"/>
<comment type="subcellular location">
    <subcellularLocation>
        <location evidence="1">Membrane</location>
        <topology evidence="1">Multi-pass membrane protein</topology>
    </subcellularLocation>
</comment>
<evidence type="ECO:0000256" key="3">
    <source>
        <dbReference type="ARBA" id="ARBA00022989"/>
    </source>
</evidence>
<dbReference type="Gene3D" id="1.20.1250.20">
    <property type="entry name" value="MFS general substrate transporter like domains"/>
    <property type="match status" value="1"/>
</dbReference>
<evidence type="ECO:0000256" key="4">
    <source>
        <dbReference type="ARBA" id="ARBA00023136"/>
    </source>
</evidence>